<dbReference type="PANTHER" id="PTHR46766:SF1">
    <property type="entry name" value="GLUTAMINE-RICH PROTEIN 2"/>
    <property type="match status" value="1"/>
</dbReference>
<name>A0ABU5XF99_9MYCO</name>
<evidence type="ECO:0000256" key="1">
    <source>
        <dbReference type="ARBA" id="ARBA00010652"/>
    </source>
</evidence>
<comment type="similarity">
    <text evidence="1">Belongs to the mycobacterial PPE family.</text>
</comment>
<dbReference type="EMBL" id="JAYJJR010000001">
    <property type="protein sequence ID" value="MEB3020012.1"/>
    <property type="molecule type" value="Genomic_DNA"/>
</dbReference>
<dbReference type="Pfam" id="PF00823">
    <property type="entry name" value="PPE"/>
    <property type="match status" value="1"/>
</dbReference>
<dbReference type="Pfam" id="PF12484">
    <property type="entry name" value="PPE-SVP"/>
    <property type="match status" value="1"/>
</dbReference>
<feature type="domain" description="PPE" evidence="2">
    <location>
        <begin position="3"/>
        <end position="164"/>
    </location>
</feature>
<dbReference type="InterPro" id="IPR022171">
    <property type="entry name" value="PPE_C"/>
</dbReference>
<keyword evidence="5" id="KW-1185">Reference proteome</keyword>
<evidence type="ECO:0000313" key="5">
    <source>
        <dbReference type="Proteomes" id="UP001299596"/>
    </source>
</evidence>
<gene>
    <name evidence="4" type="ORF">K6T79_03005</name>
</gene>
<dbReference type="Proteomes" id="UP001299596">
    <property type="component" value="Unassembled WGS sequence"/>
</dbReference>
<protein>
    <submittedName>
        <fullName evidence="4">PPE family protein</fullName>
    </submittedName>
</protein>
<evidence type="ECO:0000259" key="3">
    <source>
        <dbReference type="Pfam" id="PF12484"/>
    </source>
</evidence>
<sequence>MLDFGMLPPEVTSTQVYSGPGPGPLMVAASSWDALAAQVSSFTEGYSSAIDSLVGEYWAGPTAAAMAAAAAAYVQWAATTGVQAGEAATQLRAAASAFEAAHAAITPPAAVAANRSQLAILIATNVLAQNAARIAATESAYQGMWAQNSQAMYGYAASASSATKLSSFSEPPQTTNPAGQSAQAASAAASAATAGTSHTQALSQMIAAVPQQLSTASTPTGIPIPQSWVDAEEVIGKAMSANDSMFLVPARNIGSVGNSVFGWVRITTDGLFYAPLSAGLSSAGLTGTTSPVTAGAATGSSAARAVLASVGESTTVGRLSAPQAWADVTPVATVNDQLSPLAKGGWGASPKVTVAGTGQAAAMAPMAQLAGAAAARKINRPSVSTILQVSPPRYAMPRPSSGG</sequence>
<accession>A0ABU5XF99</accession>
<comment type="caution">
    <text evidence="4">The sequence shown here is derived from an EMBL/GenBank/DDBJ whole genome shotgun (WGS) entry which is preliminary data.</text>
</comment>
<dbReference type="RefSeq" id="WP_225404456.1">
    <property type="nucleotide sequence ID" value="NZ_JAYJJR010000001.1"/>
</dbReference>
<feature type="domain" description="PPE family C-terminal" evidence="3">
    <location>
        <begin position="308"/>
        <end position="399"/>
    </location>
</feature>
<dbReference type="InterPro" id="IPR000030">
    <property type="entry name" value="PPE_dom"/>
</dbReference>
<dbReference type="PANTHER" id="PTHR46766">
    <property type="entry name" value="GLUTAMINE-RICH PROTEIN 2"/>
    <property type="match status" value="1"/>
</dbReference>
<evidence type="ECO:0000259" key="2">
    <source>
        <dbReference type="Pfam" id="PF00823"/>
    </source>
</evidence>
<reference evidence="4 5" key="1">
    <citation type="submission" date="2023-12" db="EMBL/GenBank/DDBJ databases">
        <title>Description of new species of Mycobacterium terrae complex isolated from sewage at the Sao Paulo Zoological Park Foundation in Brazil.</title>
        <authorList>
            <person name="Romagnoli C.L."/>
            <person name="Conceicao E.C."/>
            <person name="Machado E."/>
            <person name="Barreto L.B.P.F."/>
            <person name="Sharma A."/>
            <person name="Silva N.M."/>
            <person name="Marques L.E."/>
            <person name="Juliana M.A."/>
            <person name="Lourenco M.C.S."/>
            <person name="Digiampietri L.A."/>
            <person name="Suffys P.N."/>
            <person name="Viana-Niero C."/>
        </authorList>
    </citation>
    <scope>NUCLEOTIDE SEQUENCE [LARGE SCALE GENOMIC DNA]</scope>
    <source>
        <strain evidence="4 5">MYC098</strain>
    </source>
</reference>
<organism evidence="4 5">
    <name type="scientific">[Mycobacterium] crassicus</name>
    <dbReference type="NCBI Taxonomy" id="2872309"/>
    <lineage>
        <taxon>Bacteria</taxon>
        <taxon>Bacillati</taxon>
        <taxon>Actinomycetota</taxon>
        <taxon>Actinomycetes</taxon>
        <taxon>Mycobacteriales</taxon>
        <taxon>Mycobacteriaceae</taxon>
        <taxon>Mycolicibacter</taxon>
    </lineage>
</organism>
<evidence type="ECO:0000313" key="4">
    <source>
        <dbReference type="EMBL" id="MEB3020012.1"/>
    </source>
</evidence>
<dbReference type="InterPro" id="IPR038332">
    <property type="entry name" value="PPE_sf"/>
</dbReference>
<dbReference type="Gene3D" id="1.20.1260.20">
    <property type="entry name" value="PPE superfamily"/>
    <property type="match status" value="1"/>
</dbReference>
<dbReference type="SUPFAM" id="SSF140459">
    <property type="entry name" value="PE/PPE dimer-like"/>
    <property type="match status" value="1"/>
</dbReference>
<proteinExistence type="inferred from homology"/>